<evidence type="ECO:0000256" key="8">
    <source>
        <dbReference type="HAMAP-Rule" id="MF_00500"/>
    </source>
</evidence>
<dbReference type="STRING" id="467210.HMPREF1866_01032"/>
<keyword evidence="5 8" id="KW-0689">Ribosomal protein</keyword>
<dbReference type="GO" id="GO:0015935">
    <property type="term" value="C:small ribosomal subunit"/>
    <property type="evidence" value="ECO:0007669"/>
    <property type="project" value="TreeGrafter"/>
</dbReference>
<organism evidence="9 10">
    <name type="scientific">Lachnoanaerobaculum saburreum</name>
    <dbReference type="NCBI Taxonomy" id="467210"/>
    <lineage>
        <taxon>Bacteria</taxon>
        <taxon>Bacillati</taxon>
        <taxon>Bacillota</taxon>
        <taxon>Clostridia</taxon>
        <taxon>Lachnospirales</taxon>
        <taxon>Lachnospiraceae</taxon>
        <taxon>Lachnoanaerobaculum</taxon>
    </lineage>
</organism>
<proteinExistence type="inferred from homology"/>
<dbReference type="InterPro" id="IPR036510">
    <property type="entry name" value="Ribosomal_bS20_sf"/>
</dbReference>
<evidence type="ECO:0000256" key="4">
    <source>
        <dbReference type="ARBA" id="ARBA00022884"/>
    </source>
</evidence>
<name>A0A133ZUV5_9FIRM</name>
<dbReference type="GO" id="GO:0003735">
    <property type="term" value="F:structural constituent of ribosome"/>
    <property type="evidence" value="ECO:0007669"/>
    <property type="project" value="InterPro"/>
</dbReference>
<keyword evidence="4 8" id="KW-0694">RNA-binding</keyword>
<dbReference type="Gene3D" id="1.20.58.110">
    <property type="entry name" value="Ribosomal protein S20"/>
    <property type="match status" value="1"/>
</dbReference>
<accession>A0A133ZUV5</accession>
<keyword evidence="10" id="KW-1185">Reference proteome</keyword>
<dbReference type="Proteomes" id="UP000070394">
    <property type="component" value="Unassembled WGS sequence"/>
</dbReference>
<dbReference type="Pfam" id="PF01649">
    <property type="entry name" value="Ribosomal_S20p"/>
    <property type="match status" value="1"/>
</dbReference>
<sequence>MEVNVANIKSAKKRIQVTLVRTERNKAIRSKVKTAIKKVESAVAANDKQLAKDNLKNAIVEITKAASKGVYHKNNASRKVARLSKAVDSINA</sequence>
<dbReference type="GO" id="GO:0005829">
    <property type="term" value="C:cytosol"/>
    <property type="evidence" value="ECO:0007669"/>
    <property type="project" value="TreeGrafter"/>
</dbReference>
<keyword evidence="3 8" id="KW-0699">rRNA-binding</keyword>
<dbReference type="PANTHER" id="PTHR33398">
    <property type="entry name" value="30S RIBOSOMAL PROTEIN S20"/>
    <property type="match status" value="1"/>
</dbReference>
<dbReference type="SUPFAM" id="SSF46992">
    <property type="entry name" value="Ribosomal protein S20"/>
    <property type="match status" value="1"/>
</dbReference>
<comment type="caution">
    <text evidence="9">The sequence shown here is derived from an EMBL/GenBank/DDBJ whole genome shotgun (WGS) entry which is preliminary data.</text>
</comment>
<dbReference type="InterPro" id="IPR002583">
    <property type="entry name" value="Ribosomal_bS20"/>
</dbReference>
<dbReference type="PATRIC" id="fig|467210.3.peg.1021"/>
<dbReference type="EMBL" id="LSDA01000037">
    <property type="protein sequence ID" value="KXB59216.1"/>
    <property type="molecule type" value="Genomic_DNA"/>
</dbReference>
<evidence type="ECO:0000256" key="7">
    <source>
        <dbReference type="ARBA" id="ARBA00035136"/>
    </source>
</evidence>
<comment type="similarity">
    <text evidence="2 8">Belongs to the bacterial ribosomal protein bS20 family.</text>
</comment>
<evidence type="ECO:0000256" key="2">
    <source>
        <dbReference type="ARBA" id="ARBA00007634"/>
    </source>
</evidence>
<evidence type="ECO:0000256" key="6">
    <source>
        <dbReference type="ARBA" id="ARBA00023274"/>
    </source>
</evidence>
<dbReference type="FunFam" id="1.20.58.110:FF:000001">
    <property type="entry name" value="30S ribosomal protein S20"/>
    <property type="match status" value="1"/>
</dbReference>
<evidence type="ECO:0000313" key="9">
    <source>
        <dbReference type="EMBL" id="KXB59216.1"/>
    </source>
</evidence>
<dbReference type="HAMAP" id="MF_00500">
    <property type="entry name" value="Ribosomal_bS20"/>
    <property type="match status" value="1"/>
</dbReference>
<gene>
    <name evidence="8" type="primary">rpsT</name>
    <name evidence="9" type="ORF">HMPREF1866_01032</name>
</gene>
<evidence type="ECO:0000256" key="5">
    <source>
        <dbReference type="ARBA" id="ARBA00022980"/>
    </source>
</evidence>
<evidence type="ECO:0000256" key="3">
    <source>
        <dbReference type="ARBA" id="ARBA00022730"/>
    </source>
</evidence>
<protein>
    <recommendedName>
        <fullName evidence="7 8">Small ribosomal subunit protein bS20</fullName>
    </recommendedName>
</protein>
<dbReference type="AlphaFoldDB" id="A0A133ZUV5"/>
<evidence type="ECO:0000313" key="10">
    <source>
        <dbReference type="Proteomes" id="UP000070394"/>
    </source>
</evidence>
<reference evidence="10" key="1">
    <citation type="submission" date="2016-01" db="EMBL/GenBank/DDBJ databases">
        <authorList>
            <person name="Mitreva M."/>
            <person name="Pepin K.H."/>
            <person name="Mihindukulasuriya K.A."/>
            <person name="Fulton R."/>
            <person name="Fronick C."/>
            <person name="O'Laughlin M."/>
            <person name="Miner T."/>
            <person name="Herter B."/>
            <person name="Rosa B.A."/>
            <person name="Cordes M."/>
            <person name="Tomlinson C."/>
            <person name="Wollam A."/>
            <person name="Palsikar V.B."/>
            <person name="Mardis E.R."/>
            <person name="Wilson R.K."/>
        </authorList>
    </citation>
    <scope>NUCLEOTIDE SEQUENCE [LARGE SCALE GENOMIC DNA]</scope>
    <source>
        <strain evidence="10">DNF00896</strain>
    </source>
</reference>
<keyword evidence="6 8" id="KW-0687">Ribonucleoprotein</keyword>
<dbReference type="NCBIfam" id="TIGR00029">
    <property type="entry name" value="S20"/>
    <property type="match status" value="1"/>
</dbReference>
<evidence type="ECO:0000256" key="1">
    <source>
        <dbReference type="ARBA" id="ARBA00003134"/>
    </source>
</evidence>
<dbReference type="GO" id="GO:0006412">
    <property type="term" value="P:translation"/>
    <property type="evidence" value="ECO:0007669"/>
    <property type="project" value="UniProtKB-UniRule"/>
</dbReference>
<dbReference type="GO" id="GO:0070181">
    <property type="term" value="F:small ribosomal subunit rRNA binding"/>
    <property type="evidence" value="ECO:0007669"/>
    <property type="project" value="TreeGrafter"/>
</dbReference>
<dbReference type="PANTHER" id="PTHR33398:SF1">
    <property type="entry name" value="SMALL RIBOSOMAL SUBUNIT PROTEIN BS20C"/>
    <property type="match status" value="1"/>
</dbReference>
<comment type="function">
    <text evidence="1 8">Binds directly to 16S ribosomal RNA.</text>
</comment>